<name>A0ABT5U356_9MICO</name>
<evidence type="ECO:0000259" key="1">
    <source>
        <dbReference type="PROSITE" id="PS50125"/>
    </source>
</evidence>
<dbReference type="PROSITE" id="PS50125">
    <property type="entry name" value="GUANYLATE_CYCLASE_2"/>
    <property type="match status" value="1"/>
</dbReference>
<keyword evidence="3" id="KW-1185">Reference proteome</keyword>
<proteinExistence type="predicted"/>
<accession>A0ABT5U356</accession>
<organism evidence="2 3">
    <name type="scientific">Georgenia halotolerans</name>
    <dbReference type="NCBI Taxonomy" id="3028317"/>
    <lineage>
        <taxon>Bacteria</taxon>
        <taxon>Bacillati</taxon>
        <taxon>Actinomycetota</taxon>
        <taxon>Actinomycetes</taxon>
        <taxon>Micrococcales</taxon>
        <taxon>Bogoriellaceae</taxon>
        <taxon>Georgenia</taxon>
    </lineage>
</organism>
<sequence length="342" mass="37062">MTPGADHEPSTTVAEHERRLIGGPREFTVVDLAREAGCSVGFARRFWRAMGFPNVTDDAVAFTQADVHALRLITRLVDDGVIDTTTAVSLLRAQSHTTDRLVLWQTEALVEGIARRLDLDDTSARLVVLDRVTELSDVLQQELLYAWRRQLAALTVRIDAEVAQRNAGDNDPDVLPLVRGLGFVDMVAYTRRSADLGSHALAELVQGFEFTARDVITANGARVVKTIGDAVLFIADDLPTTTRVAVELIAALQSRPTLLPVRASMVWGRVVSRSGDVFGPTVNLASRLVDVAPAGSVLTDQATAEAIQAGPDAQRYTIVPHSTAELQGLGMVTPMEIRRLPS</sequence>
<gene>
    <name evidence="2" type="ORF">PU560_15670</name>
</gene>
<feature type="domain" description="Guanylate cyclase" evidence="1">
    <location>
        <begin position="180"/>
        <end position="289"/>
    </location>
</feature>
<reference evidence="2" key="1">
    <citation type="submission" date="2023-02" db="EMBL/GenBank/DDBJ databases">
        <title>Georgenia sp.10Sc9-8, isolated from a soil sample collected from the Taklamakan desert.</title>
        <authorList>
            <person name="Liu S."/>
        </authorList>
    </citation>
    <scope>NUCLEOTIDE SEQUENCE</scope>
    <source>
        <strain evidence="2">10Sc9-8</strain>
    </source>
</reference>
<dbReference type="CDD" id="cd07302">
    <property type="entry name" value="CHD"/>
    <property type="match status" value="1"/>
</dbReference>
<dbReference type="Proteomes" id="UP001165561">
    <property type="component" value="Unassembled WGS sequence"/>
</dbReference>
<evidence type="ECO:0000313" key="2">
    <source>
        <dbReference type="EMBL" id="MDD9207894.1"/>
    </source>
</evidence>
<protein>
    <submittedName>
        <fullName evidence="2">Adenylate/guanylate cyclase domain-containing protein</fullName>
    </submittedName>
</protein>
<dbReference type="InterPro" id="IPR029787">
    <property type="entry name" value="Nucleotide_cyclase"/>
</dbReference>
<dbReference type="InterPro" id="IPR001054">
    <property type="entry name" value="A/G_cyclase"/>
</dbReference>
<evidence type="ECO:0000313" key="3">
    <source>
        <dbReference type="Proteomes" id="UP001165561"/>
    </source>
</evidence>
<dbReference type="Gene3D" id="3.30.70.1230">
    <property type="entry name" value="Nucleotide cyclase"/>
    <property type="match status" value="1"/>
</dbReference>
<comment type="caution">
    <text evidence="2">The sequence shown here is derived from an EMBL/GenBank/DDBJ whole genome shotgun (WGS) entry which is preliminary data.</text>
</comment>
<dbReference type="EMBL" id="JARACI010001168">
    <property type="protein sequence ID" value="MDD9207894.1"/>
    <property type="molecule type" value="Genomic_DNA"/>
</dbReference>
<dbReference type="SUPFAM" id="SSF55073">
    <property type="entry name" value="Nucleotide cyclase"/>
    <property type="match status" value="1"/>
</dbReference>